<evidence type="ECO:0000256" key="1">
    <source>
        <dbReference type="SAM" id="MobiDB-lite"/>
    </source>
</evidence>
<evidence type="ECO:0000313" key="2">
    <source>
        <dbReference type="EMBL" id="GMN27282.1"/>
    </source>
</evidence>
<feature type="compositionally biased region" description="Low complexity" evidence="1">
    <location>
        <begin position="1"/>
        <end position="17"/>
    </location>
</feature>
<dbReference type="Proteomes" id="UP001187192">
    <property type="component" value="Unassembled WGS sequence"/>
</dbReference>
<dbReference type="EMBL" id="BTGU01001661">
    <property type="protein sequence ID" value="GMN27282.1"/>
    <property type="molecule type" value="Genomic_DNA"/>
</dbReference>
<name>A0AA88CS25_FICCA</name>
<dbReference type="AlphaFoldDB" id="A0AA88CS25"/>
<comment type="caution">
    <text evidence="2">The sequence shown here is derived from an EMBL/GenBank/DDBJ whole genome shotgun (WGS) entry which is preliminary data.</text>
</comment>
<accession>A0AA88CS25</accession>
<keyword evidence="3" id="KW-1185">Reference proteome</keyword>
<proteinExistence type="predicted"/>
<sequence length="75" mass="8230">MEKSFSSSRFVSPPSTSCASAGDLNIPYCLLRSNGSFAYPSLTTRMWCSNPLVVISNNIEMKIQAQLAVNITIRL</sequence>
<gene>
    <name evidence="2" type="ORF">TIFTF001_041012</name>
</gene>
<reference evidence="2" key="1">
    <citation type="submission" date="2023-07" db="EMBL/GenBank/DDBJ databases">
        <title>draft genome sequence of fig (Ficus carica).</title>
        <authorList>
            <person name="Takahashi T."/>
            <person name="Nishimura K."/>
        </authorList>
    </citation>
    <scope>NUCLEOTIDE SEQUENCE</scope>
</reference>
<feature type="region of interest" description="Disordered" evidence="1">
    <location>
        <begin position="1"/>
        <end position="22"/>
    </location>
</feature>
<organism evidence="2 3">
    <name type="scientific">Ficus carica</name>
    <name type="common">Common fig</name>
    <dbReference type="NCBI Taxonomy" id="3494"/>
    <lineage>
        <taxon>Eukaryota</taxon>
        <taxon>Viridiplantae</taxon>
        <taxon>Streptophyta</taxon>
        <taxon>Embryophyta</taxon>
        <taxon>Tracheophyta</taxon>
        <taxon>Spermatophyta</taxon>
        <taxon>Magnoliopsida</taxon>
        <taxon>eudicotyledons</taxon>
        <taxon>Gunneridae</taxon>
        <taxon>Pentapetalae</taxon>
        <taxon>rosids</taxon>
        <taxon>fabids</taxon>
        <taxon>Rosales</taxon>
        <taxon>Moraceae</taxon>
        <taxon>Ficeae</taxon>
        <taxon>Ficus</taxon>
    </lineage>
</organism>
<evidence type="ECO:0000313" key="3">
    <source>
        <dbReference type="Proteomes" id="UP001187192"/>
    </source>
</evidence>
<protein>
    <submittedName>
        <fullName evidence="2">Uncharacterized protein</fullName>
    </submittedName>
</protein>